<feature type="transmembrane region" description="Helical" evidence="1">
    <location>
        <begin position="859"/>
        <end position="878"/>
    </location>
</feature>
<proteinExistence type="predicted"/>
<feature type="transmembrane region" description="Helical" evidence="1">
    <location>
        <begin position="885"/>
        <end position="905"/>
    </location>
</feature>
<keyword evidence="1" id="KW-0472">Membrane</keyword>
<dbReference type="SUPFAM" id="SSF82714">
    <property type="entry name" value="Multidrug efflux transporter AcrB TolC docking domain, DN and DC subdomains"/>
    <property type="match status" value="2"/>
</dbReference>
<comment type="caution">
    <text evidence="2">The sequence shown here is derived from an EMBL/GenBank/DDBJ whole genome shotgun (WGS) entry which is preliminary data.</text>
</comment>
<dbReference type="SUPFAM" id="SSF82866">
    <property type="entry name" value="Multidrug efflux transporter AcrB transmembrane domain"/>
    <property type="match status" value="2"/>
</dbReference>
<name>A0A7Y3T8H3_9HYPH</name>
<dbReference type="RefSeq" id="WP_062425054.1">
    <property type="nucleotide sequence ID" value="NZ_PKQI01000003.1"/>
</dbReference>
<keyword evidence="1" id="KW-0812">Transmembrane</keyword>
<sequence length="1024" mass="109865">MKSLPFSLTGAAFSRPRFVLVTAVLACIVGFIALLDFPATEEPTVTLRVATVEAYLPGETADRLESSLARPIEEAIRGQSEVRLIETQIRPGSVLIYVFLHENVAAEVVPEIWQQVRARLADAQGELPAGTTGLRLNGDFGRVAVRTLALTGEGYTTGQLEIWAKHIRNQLQSVKGVATVSLHGVRRDIAYIDLDPARLRDAGIGVANVTRALASRDQRLLTGEISQGGMSIAVQSGDHPIRVSELASFPISTGNGSTVLLGSIATIRQTPQDPPQGGAFFNGQPSVVLGISMLNGLNVISFSEGLDEKLNEVRSSLPAGLEVSAITNQAEVVSDELQKVGKVFLETVVVVLGVVVLFLGWRSGLVTGAIVPMTVLVTLLIMQAIGIELHQISIAAIIIALGIFVDNGIVVVEDYERRVAEGEPRFEAARMAGETMFVPLLVSSLAIIFAFIPLVAGQTETGEYMRSLAIVLAITLIVSLVLGVTVIPLLAPRFIKKTHGHESEGAIMSRINRGYHWIVTKIVVWPWLVVTTMVTLLVIAGVVSQSIPPELFPFSQRKQIQVPIEFSPGIGTAQTMQTAQRLSQTLADKNEFPQVTSHVVYVADGGPRFILGLNPPKPAPNRAYAVVNIADHADPDALVAQIKSSLKEHFPEGKFDPKRFSLGATEAGTAVFRLEGADRTALQNAAQKLSEQLHQIAGMARVDTNMEAPQLRLSISVDQQRVAAAGLSNNEVFEAVNGAQSGVYATTIREGNSNIPVFVRGDQGDRLSIDRLASLPVGGSKAGIPLGAVATIDLSHQQSVVSRRDLLPTIEVSARHETMNASALMAAAQPILAELHLPPGHKVAFGGEIEENQKTNAGLYGYAPLALIAMFLLFLWQFGSTRKALIVIASMPFVLIGGTLGVLISGEPMSYTATIGFLALMGIIVNNAVLMLDRIAEERRSGRELLDAVGHAAEVRLRPILMTKMVCIAGLIPLFMFGGPLWRPMAAVMMGGLALGTLITLFLIPALYALAFRRKSDDYHAPQN</sequence>
<feature type="transmembrane region" description="Helical" evidence="1">
    <location>
        <begin position="911"/>
        <end position="932"/>
    </location>
</feature>
<feature type="transmembrane region" description="Helical" evidence="1">
    <location>
        <begin position="368"/>
        <end position="386"/>
    </location>
</feature>
<dbReference type="GO" id="GO:0005886">
    <property type="term" value="C:plasma membrane"/>
    <property type="evidence" value="ECO:0007669"/>
    <property type="project" value="TreeGrafter"/>
</dbReference>
<protein>
    <submittedName>
        <fullName evidence="2">Efflux RND transporter permease subunit</fullName>
    </submittedName>
</protein>
<feature type="transmembrane region" description="Helical" evidence="1">
    <location>
        <begin position="392"/>
        <end position="415"/>
    </location>
</feature>
<dbReference type="InterPro" id="IPR001036">
    <property type="entry name" value="Acrflvin-R"/>
</dbReference>
<accession>A0A7Y3T8H3</accession>
<dbReference type="Gene3D" id="3.30.70.1430">
    <property type="entry name" value="Multidrug efflux transporter AcrB pore domain"/>
    <property type="match status" value="2"/>
</dbReference>
<dbReference type="AlphaFoldDB" id="A0A7Y3T8H3"/>
<feature type="transmembrane region" description="Helical" evidence="1">
    <location>
        <begin position="965"/>
        <end position="982"/>
    </location>
</feature>
<gene>
    <name evidence="2" type="ORF">EHE22_21095</name>
</gene>
<dbReference type="SUPFAM" id="SSF82693">
    <property type="entry name" value="Multidrug efflux transporter AcrB pore domain, PN1, PN2, PC1 and PC2 subdomains"/>
    <property type="match status" value="2"/>
</dbReference>
<dbReference type="Gene3D" id="3.30.2090.10">
    <property type="entry name" value="Multidrug efflux transporter AcrB TolC docking domain, DN and DC subdomains"/>
    <property type="match status" value="2"/>
</dbReference>
<dbReference type="Gene3D" id="3.30.70.1320">
    <property type="entry name" value="Multidrug efflux transporter AcrB pore domain like"/>
    <property type="match status" value="1"/>
</dbReference>
<dbReference type="PRINTS" id="PR00702">
    <property type="entry name" value="ACRIFLAVINRP"/>
</dbReference>
<dbReference type="GO" id="GO:0042910">
    <property type="term" value="F:xenobiotic transmembrane transporter activity"/>
    <property type="evidence" value="ECO:0007669"/>
    <property type="project" value="TreeGrafter"/>
</dbReference>
<feature type="transmembrane region" description="Helical" evidence="1">
    <location>
        <begin position="518"/>
        <end position="543"/>
    </location>
</feature>
<reference evidence="2 3" key="1">
    <citation type="submission" date="2018-11" db="EMBL/GenBank/DDBJ databases">
        <title>Genome sequencing and analysis.</title>
        <authorList>
            <person name="Huang Y.-T."/>
        </authorList>
    </citation>
    <scope>NUCLEOTIDE SEQUENCE [LARGE SCALE GENOMIC DNA]</scope>
    <source>
        <strain evidence="2 3">SHIN</strain>
    </source>
</reference>
<dbReference type="Gene3D" id="1.20.1640.10">
    <property type="entry name" value="Multidrug efflux transporter AcrB transmembrane domain"/>
    <property type="match status" value="2"/>
</dbReference>
<evidence type="ECO:0000313" key="2">
    <source>
        <dbReference type="EMBL" id="NNV22909.1"/>
    </source>
</evidence>
<feature type="transmembrane region" description="Helical" evidence="1">
    <location>
        <begin position="988"/>
        <end position="1010"/>
    </location>
</feature>
<feature type="transmembrane region" description="Helical" evidence="1">
    <location>
        <begin position="468"/>
        <end position="491"/>
    </location>
</feature>
<feature type="transmembrane region" description="Helical" evidence="1">
    <location>
        <begin position="436"/>
        <end position="456"/>
    </location>
</feature>
<organism evidence="2 3">
    <name type="scientific">Brucella pseudogrignonensis</name>
    <dbReference type="NCBI Taxonomy" id="419475"/>
    <lineage>
        <taxon>Bacteria</taxon>
        <taxon>Pseudomonadati</taxon>
        <taxon>Pseudomonadota</taxon>
        <taxon>Alphaproteobacteria</taxon>
        <taxon>Hyphomicrobiales</taxon>
        <taxon>Brucellaceae</taxon>
        <taxon>Brucella/Ochrobactrum group</taxon>
        <taxon>Brucella</taxon>
    </lineage>
</organism>
<evidence type="ECO:0000313" key="3">
    <source>
        <dbReference type="Proteomes" id="UP000526233"/>
    </source>
</evidence>
<dbReference type="EMBL" id="PKQI01000003">
    <property type="protein sequence ID" value="NNV22909.1"/>
    <property type="molecule type" value="Genomic_DNA"/>
</dbReference>
<dbReference type="Proteomes" id="UP000526233">
    <property type="component" value="Unassembled WGS sequence"/>
</dbReference>
<dbReference type="InterPro" id="IPR027463">
    <property type="entry name" value="AcrB_DN_DC_subdom"/>
</dbReference>
<keyword evidence="1" id="KW-1133">Transmembrane helix</keyword>
<dbReference type="Gene3D" id="3.30.70.1440">
    <property type="entry name" value="Multidrug efflux transporter AcrB pore domain"/>
    <property type="match status" value="1"/>
</dbReference>
<dbReference type="PANTHER" id="PTHR32063:SF18">
    <property type="entry name" value="CATION EFFLUX SYSTEM PROTEIN"/>
    <property type="match status" value="1"/>
</dbReference>
<dbReference type="Pfam" id="PF00873">
    <property type="entry name" value="ACR_tran"/>
    <property type="match status" value="1"/>
</dbReference>
<dbReference type="PANTHER" id="PTHR32063">
    <property type="match status" value="1"/>
</dbReference>
<feature type="transmembrane region" description="Helical" evidence="1">
    <location>
        <begin position="343"/>
        <end position="361"/>
    </location>
</feature>
<evidence type="ECO:0000256" key="1">
    <source>
        <dbReference type="SAM" id="Phobius"/>
    </source>
</evidence>